<dbReference type="Pfam" id="PF05485">
    <property type="entry name" value="THAP"/>
    <property type="match status" value="1"/>
</dbReference>
<proteinExistence type="inferred from homology"/>
<dbReference type="STRING" id="28743.ENSCVAP00000014713"/>
<dbReference type="OMA" id="MIHELVM"/>
<evidence type="ECO:0000256" key="4">
    <source>
        <dbReference type="ARBA" id="ARBA00023125"/>
    </source>
</evidence>
<evidence type="ECO:0000256" key="3">
    <source>
        <dbReference type="ARBA" id="ARBA00022833"/>
    </source>
</evidence>
<dbReference type="GO" id="GO:0008270">
    <property type="term" value="F:zinc ion binding"/>
    <property type="evidence" value="ECO:0007669"/>
    <property type="project" value="UniProtKB-KW"/>
</dbReference>
<keyword evidence="4 5" id="KW-0238">DNA-binding</keyword>
<dbReference type="InterPro" id="IPR006612">
    <property type="entry name" value="THAP_Znf"/>
</dbReference>
<feature type="domain" description="THAP-type" evidence="8">
    <location>
        <begin position="1"/>
        <end position="81"/>
    </location>
</feature>
<dbReference type="AlphaFoldDB" id="A0A3Q2D818"/>
<evidence type="ECO:0000256" key="2">
    <source>
        <dbReference type="ARBA" id="ARBA00022771"/>
    </source>
</evidence>
<dbReference type="Proteomes" id="UP000265020">
    <property type="component" value="Unassembled WGS sequence"/>
</dbReference>
<dbReference type="PANTHER" id="PTHR46600">
    <property type="entry name" value="THAP DOMAIN-CONTAINING"/>
    <property type="match status" value="1"/>
</dbReference>
<keyword evidence="6" id="KW-0804">Transcription</keyword>
<keyword evidence="6" id="KW-0539">Nucleus</keyword>
<comment type="similarity">
    <text evidence="6">Belongs to the THAP1 family.</text>
</comment>
<sequence>FNFSCCKYFERSEFDYSKLISFHRFPVDSVVRPHWLTKIRRQDFSPRRETRVCIRHFLLDDLLQTPRGKRCLKKGAFPVLFEWNNYSLPVPRPSVWERRPREEETKSPAAAAPTVDCLEMVFVAPEHDYCVSPASGVMIHELVMQNKALQKQVQMLQFEVQWLQLRTRFCLERFKCSDDDIRHYTRLVFVIIIVVVRLYVKYCLLVPYQRQNPLKAIQHKLPF</sequence>
<dbReference type="GeneTree" id="ENSGT00940000177053"/>
<keyword evidence="6" id="KW-0175">Coiled coil</keyword>
<dbReference type="GO" id="GO:0001935">
    <property type="term" value="P:endothelial cell proliferation"/>
    <property type="evidence" value="ECO:0007669"/>
    <property type="project" value="UniProtKB-UniRule"/>
</dbReference>
<keyword evidence="3" id="KW-0862">Zinc</keyword>
<keyword evidence="6" id="KW-0131">Cell cycle</keyword>
<evidence type="ECO:0000256" key="6">
    <source>
        <dbReference type="RuleBase" id="RU369073"/>
    </source>
</evidence>
<comment type="function">
    <text evidence="6">DNA-binding transcription regulator that regulates endothelial cell proliferation and G1/S cell-cycle progression. Specifically binds the 5'-[AT]NTNN[GT]GGCA[AGT]-3' core DNA sequence and acts by modulating expression of pRB-E2F cell-cycle target genes.</text>
</comment>
<reference evidence="9" key="2">
    <citation type="submission" date="2025-09" db="UniProtKB">
        <authorList>
            <consortium name="Ensembl"/>
        </authorList>
    </citation>
    <scope>IDENTIFICATION</scope>
</reference>
<keyword evidence="10" id="KW-1185">Reference proteome</keyword>
<dbReference type="SMART" id="SM00980">
    <property type="entry name" value="THAP"/>
    <property type="match status" value="1"/>
</dbReference>
<name>A0A3Q2D818_CYPVA</name>
<evidence type="ECO:0000256" key="1">
    <source>
        <dbReference type="ARBA" id="ARBA00022723"/>
    </source>
</evidence>
<keyword evidence="7" id="KW-0472">Membrane</keyword>
<dbReference type="GO" id="GO:0005654">
    <property type="term" value="C:nucleoplasm"/>
    <property type="evidence" value="ECO:0007669"/>
    <property type="project" value="UniProtKB-SubCell"/>
</dbReference>
<keyword evidence="6" id="KW-0805">Transcription regulation</keyword>
<dbReference type="GO" id="GO:0003700">
    <property type="term" value="F:DNA-binding transcription factor activity"/>
    <property type="evidence" value="ECO:0007669"/>
    <property type="project" value="UniProtKB-UniRule"/>
</dbReference>
<keyword evidence="7" id="KW-1133">Transmembrane helix</keyword>
<dbReference type="GO" id="GO:0000978">
    <property type="term" value="F:RNA polymerase II cis-regulatory region sequence-specific DNA binding"/>
    <property type="evidence" value="ECO:0007669"/>
    <property type="project" value="TreeGrafter"/>
</dbReference>
<comment type="subcellular location">
    <subcellularLocation>
        <location evidence="6">Nucleus</location>
        <location evidence="6">Nucleoplasm</location>
    </subcellularLocation>
</comment>
<evidence type="ECO:0000259" key="8">
    <source>
        <dbReference type="PROSITE" id="PS50950"/>
    </source>
</evidence>
<dbReference type="PANTHER" id="PTHR46600:SF7">
    <property type="entry name" value="SI:DKEY-228B2.6-RELATED"/>
    <property type="match status" value="1"/>
</dbReference>
<keyword evidence="1" id="KW-0479">Metal-binding</keyword>
<dbReference type="SUPFAM" id="SSF57716">
    <property type="entry name" value="Glucocorticoid receptor-like (DNA-binding domain)"/>
    <property type="match status" value="1"/>
</dbReference>
<keyword evidence="7" id="KW-0812">Transmembrane</keyword>
<dbReference type="InterPro" id="IPR026516">
    <property type="entry name" value="THAP1/10"/>
</dbReference>
<evidence type="ECO:0000256" key="5">
    <source>
        <dbReference type="PROSITE-ProRule" id="PRU00309"/>
    </source>
</evidence>
<evidence type="ECO:0000313" key="9">
    <source>
        <dbReference type="Ensembl" id="ENSCVAP00000014713.1"/>
    </source>
</evidence>
<evidence type="ECO:0000313" key="10">
    <source>
        <dbReference type="Proteomes" id="UP000265020"/>
    </source>
</evidence>
<keyword evidence="2 5" id="KW-0863">Zinc-finger</keyword>
<dbReference type="PROSITE" id="PS50950">
    <property type="entry name" value="ZF_THAP"/>
    <property type="match status" value="1"/>
</dbReference>
<reference evidence="9" key="1">
    <citation type="submission" date="2025-08" db="UniProtKB">
        <authorList>
            <consortium name="Ensembl"/>
        </authorList>
    </citation>
    <scope>IDENTIFICATION</scope>
</reference>
<protein>
    <recommendedName>
        <fullName evidence="6">THAP domain-containing protein 1</fullName>
    </recommendedName>
</protein>
<evidence type="ECO:0000256" key="7">
    <source>
        <dbReference type="SAM" id="Phobius"/>
    </source>
</evidence>
<dbReference type="GO" id="GO:0006357">
    <property type="term" value="P:regulation of transcription by RNA polymerase II"/>
    <property type="evidence" value="ECO:0007669"/>
    <property type="project" value="TreeGrafter"/>
</dbReference>
<organism evidence="9 10">
    <name type="scientific">Cyprinodon variegatus</name>
    <name type="common">Sheepshead minnow</name>
    <dbReference type="NCBI Taxonomy" id="28743"/>
    <lineage>
        <taxon>Eukaryota</taxon>
        <taxon>Metazoa</taxon>
        <taxon>Chordata</taxon>
        <taxon>Craniata</taxon>
        <taxon>Vertebrata</taxon>
        <taxon>Euteleostomi</taxon>
        <taxon>Actinopterygii</taxon>
        <taxon>Neopterygii</taxon>
        <taxon>Teleostei</taxon>
        <taxon>Neoteleostei</taxon>
        <taxon>Acanthomorphata</taxon>
        <taxon>Ovalentaria</taxon>
        <taxon>Atherinomorphae</taxon>
        <taxon>Cyprinodontiformes</taxon>
        <taxon>Cyprinodontidae</taxon>
        <taxon>Cyprinodon</taxon>
    </lineage>
</organism>
<dbReference type="Ensembl" id="ENSCVAT00000022607.1">
    <property type="protein sequence ID" value="ENSCVAP00000014713.1"/>
    <property type="gene ID" value="ENSCVAG00000017398.1"/>
</dbReference>
<feature type="transmembrane region" description="Helical" evidence="7">
    <location>
        <begin position="183"/>
        <end position="200"/>
    </location>
</feature>
<accession>A0A3Q2D818</accession>